<dbReference type="EMBL" id="MSZX01000006">
    <property type="protein sequence ID" value="OPA76984.1"/>
    <property type="molecule type" value="Genomic_DNA"/>
</dbReference>
<dbReference type="AlphaFoldDB" id="A0A1T2XAQ3"/>
<evidence type="ECO:0000313" key="2">
    <source>
        <dbReference type="Proteomes" id="UP000190188"/>
    </source>
</evidence>
<keyword evidence="2" id="KW-1185">Reference proteome</keyword>
<evidence type="ECO:0000313" key="1">
    <source>
        <dbReference type="EMBL" id="OPA76984.1"/>
    </source>
</evidence>
<accession>A0A1T2XAQ3</accession>
<dbReference type="OrthoDB" id="2629395at2"/>
<dbReference type="STRING" id="1324314.BVG16_16480"/>
<organism evidence="1 2">
    <name type="scientific">Paenibacillus selenitireducens</name>
    <dbReference type="NCBI Taxonomy" id="1324314"/>
    <lineage>
        <taxon>Bacteria</taxon>
        <taxon>Bacillati</taxon>
        <taxon>Bacillota</taxon>
        <taxon>Bacilli</taxon>
        <taxon>Bacillales</taxon>
        <taxon>Paenibacillaceae</taxon>
        <taxon>Paenibacillus</taxon>
    </lineage>
</organism>
<proteinExistence type="predicted"/>
<sequence length="63" mass="7381">MIQDTPLLKSGVSERIWNLQNTNPEAFKREVKAFFALGYPGWTVVRAKHPHIYLRDDRNKLRG</sequence>
<comment type="caution">
    <text evidence="1">The sequence shown here is derived from an EMBL/GenBank/DDBJ whole genome shotgun (WGS) entry which is preliminary data.</text>
</comment>
<reference evidence="1 2" key="1">
    <citation type="submission" date="2017-01" db="EMBL/GenBank/DDBJ databases">
        <title>Genome analysis of Paenibacillus selenitrireducens ES3-24.</title>
        <authorList>
            <person name="Xu D."/>
            <person name="Yao R."/>
            <person name="Zheng S."/>
        </authorList>
    </citation>
    <scope>NUCLEOTIDE SEQUENCE [LARGE SCALE GENOMIC DNA]</scope>
    <source>
        <strain evidence="1 2">ES3-24</strain>
    </source>
</reference>
<name>A0A1T2XAQ3_9BACL</name>
<dbReference type="Proteomes" id="UP000190188">
    <property type="component" value="Unassembled WGS sequence"/>
</dbReference>
<protein>
    <submittedName>
        <fullName evidence="1">Uncharacterized protein</fullName>
    </submittedName>
</protein>
<gene>
    <name evidence="1" type="ORF">BVG16_16480</name>
</gene>